<organism evidence="5 6">
    <name type="scientific">Giardia intestinalis (strain ATCC 50803 / WB clone C6)</name>
    <name type="common">Giardia lamblia</name>
    <dbReference type="NCBI Taxonomy" id="184922"/>
    <lineage>
        <taxon>Eukaryota</taxon>
        <taxon>Metamonada</taxon>
        <taxon>Diplomonadida</taxon>
        <taxon>Hexamitidae</taxon>
        <taxon>Giardiinae</taxon>
        <taxon>Giardia</taxon>
    </lineage>
</organism>
<evidence type="ECO:0000256" key="2">
    <source>
        <dbReference type="ARBA" id="ARBA00022741"/>
    </source>
</evidence>
<dbReference type="VEuPathDB" id="GiardiaDB:GL50803_113252"/>
<dbReference type="SMR" id="E2RTP5"/>
<accession>E2RTP5</accession>
<dbReference type="InterPro" id="IPR027417">
    <property type="entry name" value="P-loop_NTPase"/>
</dbReference>
<proteinExistence type="inferred from homology"/>
<dbReference type="GO" id="GO:0005524">
    <property type="term" value="F:ATP binding"/>
    <property type="evidence" value="ECO:0007669"/>
    <property type="project" value="UniProtKB-KW"/>
</dbReference>
<dbReference type="InterPro" id="IPR045076">
    <property type="entry name" value="MutS"/>
</dbReference>
<comment type="caution">
    <text evidence="5">The sequence shown here is derived from an EMBL/GenBank/DDBJ whole genome shotgun (WGS) entry which is preliminary data.</text>
</comment>
<protein>
    <submittedName>
        <fullName evidence="5">Msh2-like protein</fullName>
    </submittedName>
</protein>
<dbReference type="InterPro" id="IPR007861">
    <property type="entry name" value="DNA_mismatch_repair_MutS_clamp"/>
</dbReference>
<dbReference type="GO" id="GO:0032301">
    <property type="term" value="C:MutSalpha complex"/>
    <property type="evidence" value="ECO:0000318"/>
    <property type="project" value="GO_Central"/>
</dbReference>
<evidence type="ECO:0000256" key="3">
    <source>
        <dbReference type="ARBA" id="ARBA00022840"/>
    </source>
</evidence>
<dbReference type="PANTHER" id="PTHR11361">
    <property type="entry name" value="DNA MISMATCH REPAIR PROTEIN MUTS FAMILY MEMBER"/>
    <property type="match status" value="1"/>
</dbReference>
<dbReference type="InterPro" id="IPR007696">
    <property type="entry name" value="DNA_mismatch_repair_MutS_core"/>
</dbReference>
<keyword evidence="3" id="KW-0067">ATP-binding</keyword>
<reference evidence="5 6" key="1">
    <citation type="journal article" date="2007" name="Science">
        <title>Genomic minimalism in the early diverging intestinal parasite Giardia lamblia.</title>
        <authorList>
            <person name="Morrison H.G."/>
            <person name="McArthur A.G."/>
            <person name="Gillin F.D."/>
            <person name="Aley S.B."/>
            <person name="Adam R.D."/>
            <person name="Olsen G.J."/>
            <person name="Best A.A."/>
            <person name="Cande W.Z."/>
            <person name="Chen F."/>
            <person name="Cipriano M.J."/>
            <person name="Davids B.J."/>
            <person name="Dawson S.C."/>
            <person name="Elmendorf H.G."/>
            <person name="Hehl A.B."/>
            <person name="Holder M.E."/>
            <person name="Huse S.M."/>
            <person name="Kim U.U."/>
            <person name="Lasek-Nesselquist E."/>
            <person name="Manning G."/>
            <person name="Nigam A."/>
            <person name="Nixon J.E."/>
            <person name="Palm D."/>
            <person name="Passamaneck N.E."/>
            <person name="Prabhu A."/>
            <person name="Reich C.I."/>
            <person name="Reiner D.S."/>
            <person name="Samuelson J."/>
            <person name="Svard S.G."/>
            <person name="Sogin M.L."/>
        </authorList>
    </citation>
    <scope>NUCLEOTIDE SEQUENCE [LARGE SCALE GENOMIC DNA]</scope>
    <source>
        <strain evidence="5 6">WB C6</strain>
    </source>
</reference>
<dbReference type="AlphaFoldDB" id="E2RTP5"/>
<dbReference type="FunCoup" id="E2RTP5">
    <property type="interactions" value="268"/>
</dbReference>
<keyword evidence="6" id="KW-1185">Reference proteome</keyword>
<dbReference type="RefSeq" id="XP_001705306.1">
    <property type="nucleotide sequence ID" value="XM_001705254.1"/>
</dbReference>
<keyword evidence="2" id="KW-0547">Nucleotide-binding</keyword>
<dbReference type="KEGG" id="gla:GL50803_00113252"/>
<dbReference type="FunFam" id="1.10.1420.10:FF:000082">
    <property type="entry name" value="Msh2-like protein"/>
    <property type="match status" value="1"/>
</dbReference>
<dbReference type="GO" id="GO:0006298">
    <property type="term" value="P:mismatch repair"/>
    <property type="evidence" value="ECO:0000318"/>
    <property type="project" value="GO_Central"/>
</dbReference>
<dbReference type="SMART" id="SM00534">
    <property type="entry name" value="MUTSac"/>
    <property type="match status" value="1"/>
</dbReference>
<evidence type="ECO:0000256" key="1">
    <source>
        <dbReference type="ARBA" id="ARBA00006271"/>
    </source>
</evidence>
<dbReference type="PROSITE" id="PS00486">
    <property type="entry name" value="DNA_MISMATCH_REPAIR_2"/>
    <property type="match status" value="1"/>
</dbReference>
<dbReference type="EMBL" id="AACB03000001">
    <property type="protein sequence ID" value="KAE8305975.1"/>
    <property type="molecule type" value="Genomic_DNA"/>
</dbReference>
<dbReference type="SUPFAM" id="SSF48334">
    <property type="entry name" value="DNA repair protein MutS, domain III"/>
    <property type="match status" value="1"/>
</dbReference>
<dbReference type="CDD" id="cd03243">
    <property type="entry name" value="ABC_MutS_homologs"/>
    <property type="match status" value="1"/>
</dbReference>
<dbReference type="GO" id="GO:0140664">
    <property type="term" value="F:ATP-dependent DNA damage sensor activity"/>
    <property type="evidence" value="ECO:0007669"/>
    <property type="project" value="InterPro"/>
</dbReference>
<dbReference type="Gene3D" id="1.10.1420.10">
    <property type="match status" value="2"/>
</dbReference>
<dbReference type="SMART" id="SM00533">
    <property type="entry name" value="MUTSd"/>
    <property type="match status" value="1"/>
</dbReference>
<dbReference type="GO" id="GO:0030983">
    <property type="term" value="F:mismatched DNA binding"/>
    <property type="evidence" value="ECO:0000318"/>
    <property type="project" value="GO_Central"/>
</dbReference>
<dbReference type="HOGENOM" id="CLU_307275_0_0_1"/>
<name>E2RTP5_GIAIC</name>
<dbReference type="GeneID" id="5698183"/>
<dbReference type="GO" id="GO:0005634">
    <property type="term" value="C:nucleus"/>
    <property type="evidence" value="ECO:0000318"/>
    <property type="project" value="GO_Central"/>
</dbReference>
<dbReference type="Pfam" id="PF05192">
    <property type="entry name" value="MutS_III"/>
    <property type="match status" value="1"/>
</dbReference>
<dbReference type="STRING" id="184922.E2RTP5"/>
<sequence>MEQQWASPSLRRELLEALRDTAHLTSFKLFLVPSAGYLVLGDDVDALRRLMQVTVQYWKDDGICDTETPEATAILVFSETEVERLVRAVFFSLKRGLDLFEERSDGRFVRTRSGSPGNLYAFYELCPSLASNDTSVFAFIYVDHFSDAPSSAISGSRSSVASTEVVNVYIVYTDCQTTIGGCILTDTPQLSNLSAQICQLSVREAAIVENKTLEGILVEQGLVYAVATETFKRSLGFDYDAAHVRIRRLLLMEAYEVYASLLAQSRGAGLVTRIPFLNAKHAPVQGNQVLVACLISLLEHVNLESLSEQSQHSQDSVDASSSVGTFLFEVPIFSSTMLYTMADMNSLKIVDYQSTTRKTLYNLLNKTVTQHGALQLLRWLRAPTTDLAVISYRHDIVQYLSGEHLSGPLHASVRRTLRSCPSFSRTAFLLRAYARAHQSSTIFSQLLDVYVFMRDTYGLIIDIFCDSSDANSNSTETSVVALATKLQELQIEILDFSQLIEKTFDLESPYLSKNVDTLFADPEEIYLCPGYSEELDALRRDLDTNNASIQRDYLDIAESVKGCRLIFIPSQGYVIRAPKSSYARISSCSNVIVLENKANYVKFTTEGLKNYSLQRMDAYNAYFLLQKEMEPEIVQKFAPFSQVLDRIGVLLAEIDCLASFSYVSAGTLGETDNTMVWKWARPKISEAGSLRLIECKNPVLMSTIGTQSTVSNTIDFSSRILLLTGPNAGGKTTLLRSIGYCIVLAQIGCFVPCEAAYIPIQKRLSIRLGTGDCLSKGYSTFMYEMVSMSHILSSLNDASLVLIDELGRGTSTAEGFGISRGIVETLVQQPNCLALLSTHIVELPASFAGVSAVKPVHMLSKMVNNQLRLLYRMNDGIIESTYGLDVASSMGIPQNILDDARTIINLTPKHTFRDCAVDKDYMGVLMELTGSLVGYQKGVLTREQLRMAHNRALKELRIAGEAT</sequence>
<dbReference type="Pfam" id="PF00488">
    <property type="entry name" value="MutS_V"/>
    <property type="match status" value="1"/>
</dbReference>
<evidence type="ECO:0000313" key="6">
    <source>
        <dbReference type="Proteomes" id="UP000001548"/>
    </source>
</evidence>
<evidence type="ECO:0000313" key="5">
    <source>
        <dbReference type="EMBL" id="KAE8305975.1"/>
    </source>
</evidence>
<keyword evidence="4" id="KW-0238">DNA-binding</keyword>
<dbReference type="InterPro" id="IPR000432">
    <property type="entry name" value="DNA_mismatch_repair_MutS_C"/>
</dbReference>
<dbReference type="OMA" id="MVSMSHI"/>
<comment type="similarity">
    <text evidence="1">Belongs to the DNA mismatch repair MutS family.</text>
</comment>
<dbReference type="PANTHER" id="PTHR11361:SF148">
    <property type="entry name" value="DNA MISMATCH REPAIR PROTEIN MSH6"/>
    <property type="match status" value="1"/>
</dbReference>
<dbReference type="Pfam" id="PF05190">
    <property type="entry name" value="MutS_IV"/>
    <property type="match status" value="1"/>
</dbReference>
<evidence type="ECO:0000256" key="4">
    <source>
        <dbReference type="ARBA" id="ARBA00023125"/>
    </source>
</evidence>
<dbReference type="Proteomes" id="UP000001548">
    <property type="component" value="Unassembled WGS sequence"/>
</dbReference>
<dbReference type="Gene3D" id="3.40.50.300">
    <property type="entry name" value="P-loop containing nucleotide triphosphate hydrolases"/>
    <property type="match status" value="1"/>
</dbReference>
<gene>
    <name evidence="5" type="ORF">GL50803_00113252</name>
</gene>
<dbReference type="InterPro" id="IPR036187">
    <property type="entry name" value="DNA_mismatch_repair_MutS_sf"/>
</dbReference>
<dbReference type="PIRSF" id="PIRSF005813">
    <property type="entry name" value="MSH2"/>
    <property type="match status" value="1"/>
</dbReference>
<dbReference type="SUPFAM" id="SSF52540">
    <property type="entry name" value="P-loop containing nucleoside triphosphate hydrolases"/>
    <property type="match status" value="1"/>
</dbReference>
<dbReference type="InterPro" id="IPR011184">
    <property type="entry name" value="DNA_mismatch_repair_Msh2"/>
</dbReference>